<reference evidence="1 2" key="1">
    <citation type="submission" date="2020-08" db="EMBL/GenBank/DDBJ databases">
        <title>Sequencing the genomes of 1000 actinobacteria strains.</title>
        <authorList>
            <person name="Klenk H.-P."/>
        </authorList>
    </citation>
    <scope>NUCLEOTIDE SEQUENCE [LARGE SCALE GENOMIC DNA]</scope>
    <source>
        <strain evidence="1 2">DSM 19081</strain>
    </source>
</reference>
<comment type="caution">
    <text evidence="1">The sequence shown here is derived from an EMBL/GenBank/DDBJ whole genome shotgun (WGS) entry which is preliminary data.</text>
</comment>
<organism evidence="1 2">
    <name type="scientific">Nesterenkonia jeotgali</name>
    <dbReference type="NCBI Taxonomy" id="317018"/>
    <lineage>
        <taxon>Bacteria</taxon>
        <taxon>Bacillati</taxon>
        <taxon>Actinomycetota</taxon>
        <taxon>Actinomycetes</taxon>
        <taxon>Micrococcales</taxon>
        <taxon>Micrococcaceae</taxon>
        <taxon>Nesterenkonia</taxon>
    </lineage>
</organism>
<evidence type="ECO:0000313" key="2">
    <source>
        <dbReference type="Proteomes" id="UP000546252"/>
    </source>
</evidence>
<proteinExistence type="predicted"/>
<dbReference type="EMBL" id="JACJIH010000001">
    <property type="protein sequence ID" value="MBA8922338.1"/>
    <property type="molecule type" value="Genomic_DNA"/>
</dbReference>
<dbReference type="RefSeq" id="WP_182495841.1">
    <property type="nucleotide sequence ID" value="NZ_BAAAKT010000004.1"/>
</dbReference>
<evidence type="ECO:0000313" key="1">
    <source>
        <dbReference type="EMBL" id="MBA8922338.1"/>
    </source>
</evidence>
<gene>
    <name evidence="1" type="ORF">HNR24_002271</name>
</gene>
<name>A0A839FKF2_9MICC</name>
<evidence type="ECO:0008006" key="3">
    <source>
        <dbReference type="Google" id="ProtNLM"/>
    </source>
</evidence>
<dbReference type="Proteomes" id="UP000546252">
    <property type="component" value="Unassembled WGS sequence"/>
</dbReference>
<dbReference type="AlphaFoldDB" id="A0A839FKF2"/>
<accession>A0A839FKF2</accession>
<protein>
    <recommendedName>
        <fullName evidence="3">Heme peroxidase</fullName>
    </recommendedName>
</protein>
<sequence>MTVTQAEIQTLVKYCEENLGDKTLWQTPEGYPDSLALCIIDSLYSTGSHYTSVVNVITKYKTTEGTAHGAQDLLDSIEKAGGPRGWAENVVGNLKPAHTKAHAPLKAEIIERAAQLMVDLGIDTVEELRTVVEASPQENPVHTGWKKLPSQSSGVTYNYLLILAGMPSVKPDRMILRFLADALGKDSDLYFDRAVELIQATADELQVSSRTLDHIVWRAASGRELVD</sequence>